<feature type="domain" description="EGF-like" evidence="1">
    <location>
        <begin position="270"/>
        <end position="302"/>
    </location>
</feature>
<comment type="caution">
    <text evidence="2">The sequence shown here is derived from an EMBL/GenBank/DDBJ whole genome shotgun (WGS) entry which is preliminary data.</text>
</comment>
<dbReference type="Pfam" id="PF01683">
    <property type="entry name" value="EB"/>
    <property type="match status" value="9"/>
</dbReference>
<dbReference type="InterPro" id="IPR000742">
    <property type="entry name" value="EGF"/>
</dbReference>
<feature type="domain" description="EGF-like" evidence="1">
    <location>
        <begin position="153"/>
        <end position="185"/>
    </location>
</feature>
<protein>
    <recommendedName>
        <fullName evidence="1">EGF-like domain-containing protein</fullName>
    </recommendedName>
</protein>
<feature type="domain" description="EGF-like" evidence="1">
    <location>
        <begin position="201"/>
        <end position="243"/>
    </location>
</feature>
<name>A0ABR1CRV2_NECAM</name>
<evidence type="ECO:0000313" key="3">
    <source>
        <dbReference type="Proteomes" id="UP001303046"/>
    </source>
</evidence>
<dbReference type="EMBL" id="JAVFWL010000003">
    <property type="protein sequence ID" value="KAK6741062.1"/>
    <property type="molecule type" value="Genomic_DNA"/>
</dbReference>
<dbReference type="InterPro" id="IPR006150">
    <property type="entry name" value="Cys_repeat_1"/>
</dbReference>
<dbReference type="InterPro" id="IPR006149">
    <property type="entry name" value="EB_dom"/>
</dbReference>
<dbReference type="SMART" id="SM00289">
    <property type="entry name" value="WR1"/>
    <property type="match status" value="13"/>
</dbReference>
<organism evidence="2 3">
    <name type="scientific">Necator americanus</name>
    <name type="common">Human hookworm</name>
    <dbReference type="NCBI Taxonomy" id="51031"/>
    <lineage>
        <taxon>Eukaryota</taxon>
        <taxon>Metazoa</taxon>
        <taxon>Ecdysozoa</taxon>
        <taxon>Nematoda</taxon>
        <taxon>Chromadorea</taxon>
        <taxon>Rhabditida</taxon>
        <taxon>Rhabditina</taxon>
        <taxon>Rhabditomorpha</taxon>
        <taxon>Strongyloidea</taxon>
        <taxon>Ancylostomatidae</taxon>
        <taxon>Bunostominae</taxon>
        <taxon>Necator</taxon>
    </lineage>
</organism>
<dbReference type="PANTHER" id="PTHR37157:SF2">
    <property type="entry name" value="EB DOMAIN-CONTAINING PROTEIN-RELATED"/>
    <property type="match status" value="1"/>
</dbReference>
<sequence length="884" mass="94368">MGGVGRGSLELSELNDYPPQLGITVGLAVGQCPLGLYPFPTIYQPSTCSPQDVCACQIQRPGAACQYSQQHQKYICCAGQAQECGASTSPLISYTGQNVQCRENGNECLEGYSCTNGICCASKINPACVAGQCMNGQVFVNGQCLNRAAIGSPCQRTEQCLGGSTCVNNRCQCQKGSSNVNGECVQFGSECDLGMVMVNGECESLSSPGMSCIAQEQCIDHSQCANSRCQCIQGYQLVNGYCVRNNGGSCPPTQTWINDRCVTYSIVGGPCLANVQCVGGAICQNSFCACDSGYAEMFGFCILDNTRPRCSDSEVLVNGKCIPKAPIGSPCQVNEQCLGGALCNYGLCQCPSGQSIVNGVCSGGNGGGCPSNQVMVNGQCMPAVVIGSRCNYTQQCLGKSVCVNNLCQCPSGSTQYYGLCSSPECQRNQVFVNNQCVPMVSVSGQCMYNEQCTGYSQCVNGYCICPNGAAPTNGMCNVQSNGCKPYQVSVNNQCFDKVSIGQSCTNVAQCIANARCSSTCECQYPSAYNGTACVNGIYYCSPGTVSVSNRCLNLVPLGQSCQNSAQCMSFGVCTNGRCACRTDSVAVNGTCRSNEEMSGCNVNEVLVGNQCYPLSQVGARCTFTQQCLGGSTCQSGYCRCPANTVDNGDGVCRNGNSGGDQYCASTNEEVVYETNNPAVPIDCQFSRCPNNSYCYFNQRLQRNFCCRQKNGGGSGNCSNPSQSIVYENGVPINCLFAHCPSGGHCEYSQSLQQFSTEYFTIHKQLVPIYVLHAAGTAIRTGSVPSQRRGTAIPFRVLWELFRTIERASNGPTITPVLAICFISRSEGTVLSRIPIKCCRYIDDCCIITQSEMDECFRILNQQSQYTRLTRVRQKKAGPLIATHK</sequence>
<dbReference type="Proteomes" id="UP001303046">
    <property type="component" value="Unassembled WGS sequence"/>
</dbReference>
<evidence type="ECO:0000313" key="2">
    <source>
        <dbReference type="EMBL" id="KAK6741062.1"/>
    </source>
</evidence>
<proteinExistence type="predicted"/>
<keyword evidence="3" id="KW-1185">Reference proteome</keyword>
<evidence type="ECO:0000259" key="1">
    <source>
        <dbReference type="SMART" id="SM00181"/>
    </source>
</evidence>
<dbReference type="PANTHER" id="PTHR37157">
    <property type="entry name" value="PRION-LIKE-(Q/N-RICH) DOMAIN-BEARING PROTEIN 25"/>
    <property type="match status" value="1"/>
</dbReference>
<feature type="domain" description="EGF-like" evidence="1">
    <location>
        <begin position="550"/>
        <end position="592"/>
    </location>
</feature>
<accession>A0ABR1CRV2</accession>
<gene>
    <name evidence="2" type="primary">Necator_chrIII.g9880</name>
    <name evidence="2" type="ORF">RB195_009115</name>
</gene>
<dbReference type="SMART" id="SM00181">
    <property type="entry name" value="EGF"/>
    <property type="match status" value="5"/>
</dbReference>
<feature type="domain" description="EGF-like" evidence="1">
    <location>
        <begin position="620"/>
        <end position="653"/>
    </location>
</feature>
<reference evidence="2 3" key="1">
    <citation type="submission" date="2023-08" db="EMBL/GenBank/DDBJ databases">
        <title>A Necator americanus chromosomal reference genome.</title>
        <authorList>
            <person name="Ilik V."/>
            <person name="Petrzelkova K.J."/>
            <person name="Pardy F."/>
            <person name="Fuh T."/>
            <person name="Niatou-Singa F.S."/>
            <person name="Gouil Q."/>
            <person name="Baker L."/>
            <person name="Ritchie M.E."/>
            <person name="Jex A.R."/>
            <person name="Gazzola D."/>
            <person name="Li H."/>
            <person name="Toshio Fujiwara R."/>
            <person name="Zhan B."/>
            <person name="Aroian R.V."/>
            <person name="Pafco B."/>
            <person name="Schwarz E.M."/>
        </authorList>
    </citation>
    <scope>NUCLEOTIDE SEQUENCE [LARGE SCALE GENOMIC DNA]</scope>
    <source>
        <strain evidence="2 3">Aroian</strain>
        <tissue evidence="2">Whole animal</tissue>
    </source>
</reference>